<dbReference type="PANTHER" id="PTHR42709">
    <property type="entry name" value="ALKALINE PHOSPHATASE LIKE PROTEIN"/>
    <property type="match status" value="1"/>
</dbReference>
<feature type="transmembrane region" description="Helical" evidence="7">
    <location>
        <begin position="56"/>
        <end position="78"/>
    </location>
</feature>
<dbReference type="Pfam" id="PF09335">
    <property type="entry name" value="VTT_dom"/>
    <property type="match status" value="1"/>
</dbReference>
<dbReference type="InterPro" id="IPR032816">
    <property type="entry name" value="VTT_dom"/>
</dbReference>
<evidence type="ECO:0000313" key="10">
    <source>
        <dbReference type="Proteomes" id="UP000636505"/>
    </source>
</evidence>
<proteinExistence type="inferred from homology"/>
<name>A0A8J7DAW6_9CYAN</name>
<dbReference type="RefSeq" id="WP_193905573.1">
    <property type="nucleotide sequence ID" value="NZ_JADEXG010000010.1"/>
</dbReference>
<protein>
    <submittedName>
        <fullName evidence="9">DedA family protein</fullName>
    </submittedName>
</protein>
<keyword evidence="4 7" id="KW-0812">Transmembrane</keyword>
<feature type="transmembrane region" description="Helical" evidence="7">
    <location>
        <begin position="176"/>
        <end position="198"/>
    </location>
</feature>
<keyword evidence="10" id="KW-1185">Reference proteome</keyword>
<evidence type="ECO:0000256" key="6">
    <source>
        <dbReference type="ARBA" id="ARBA00023136"/>
    </source>
</evidence>
<evidence type="ECO:0000259" key="8">
    <source>
        <dbReference type="Pfam" id="PF09335"/>
    </source>
</evidence>
<feature type="domain" description="VTT" evidence="8">
    <location>
        <begin position="36"/>
        <end position="162"/>
    </location>
</feature>
<keyword evidence="5 7" id="KW-1133">Transmembrane helix</keyword>
<comment type="subcellular location">
    <subcellularLocation>
        <location evidence="1">Cell membrane</location>
        <topology evidence="1">Multi-pass membrane protein</topology>
    </subcellularLocation>
</comment>
<dbReference type="PANTHER" id="PTHR42709:SF6">
    <property type="entry name" value="UNDECAPRENYL PHOSPHATE TRANSPORTER A"/>
    <property type="match status" value="1"/>
</dbReference>
<evidence type="ECO:0000256" key="4">
    <source>
        <dbReference type="ARBA" id="ARBA00022692"/>
    </source>
</evidence>
<accession>A0A8J7DAW6</accession>
<feature type="transmembrane region" description="Helical" evidence="7">
    <location>
        <begin position="139"/>
        <end position="164"/>
    </location>
</feature>
<gene>
    <name evidence="9" type="ORF">IQ241_06320</name>
</gene>
<evidence type="ECO:0000256" key="2">
    <source>
        <dbReference type="ARBA" id="ARBA00010792"/>
    </source>
</evidence>
<evidence type="ECO:0000313" key="9">
    <source>
        <dbReference type="EMBL" id="MBE9076912.1"/>
    </source>
</evidence>
<dbReference type="EMBL" id="JADEXG010000010">
    <property type="protein sequence ID" value="MBE9076912.1"/>
    <property type="molecule type" value="Genomic_DNA"/>
</dbReference>
<dbReference type="Proteomes" id="UP000636505">
    <property type="component" value="Unassembled WGS sequence"/>
</dbReference>
<evidence type="ECO:0000256" key="3">
    <source>
        <dbReference type="ARBA" id="ARBA00022475"/>
    </source>
</evidence>
<sequence length="209" mass="23072">MNLELISLETIQAIAHQYGYWAIFCGILLENMGIPIPGETVTLVGGFLAGSDELNYWYVLGVAIAGATLGDNFGYWIGYYGGWPFLLRIGKLLRAPESQLLNVRERFTENAGKAVLLGRFVALLRILAGPLAGIVRMPYWHFLLCNLIGAATWASVMVSLTYFLGRLIPLPAIVGWIAQFTVLALIIVLAWIGALWWLEARQRTTATGE</sequence>
<keyword evidence="6 7" id="KW-0472">Membrane</keyword>
<evidence type="ECO:0000256" key="1">
    <source>
        <dbReference type="ARBA" id="ARBA00004651"/>
    </source>
</evidence>
<organism evidence="9 10">
    <name type="scientific">Vasconcelosia minhoensis LEGE 07310</name>
    <dbReference type="NCBI Taxonomy" id="915328"/>
    <lineage>
        <taxon>Bacteria</taxon>
        <taxon>Bacillati</taxon>
        <taxon>Cyanobacteriota</taxon>
        <taxon>Cyanophyceae</taxon>
        <taxon>Nodosilineales</taxon>
        <taxon>Cymatolegaceae</taxon>
        <taxon>Vasconcelosia</taxon>
        <taxon>Vasconcelosia minhoensis</taxon>
    </lineage>
</organism>
<comment type="caution">
    <text evidence="9">The sequence shown here is derived from an EMBL/GenBank/DDBJ whole genome shotgun (WGS) entry which is preliminary data.</text>
</comment>
<dbReference type="GO" id="GO:0005886">
    <property type="term" value="C:plasma membrane"/>
    <property type="evidence" value="ECO:0007669"/>
    <property type="project" value="UniProtKB-SubCell"/>
</dbReference>
<feature type="transmembrane region" description="Helical" evidence="7">
    <location>
        <begin position="18"/>
        <end position="36"/>
    </location>
</feature>
<dbReference type="InterPro" id="IPR051311">
    <property type="entry name" value="DedA_domain"/>
</dbReference>
<keyword evidence="3" id="KW-1003">Cell membrane</keyword>
<dbReference type="AlphaFoldDB" id="A0A8J7DAW6"/>
<evidence type="ECO:0000256" key="5">
    <source>
        <dbReference type="ARBA" id="ARBA00022989"/>
    </source>
</evidence>
<reference evidence="9" key="1">
    <citation type="submission" date="2020-10" db="EMBL/GenBank/DDBJ databases">
        <authorList>
            <person name="Castelo-Branco R."/>
            <person name="Eusebio N."/>
            <person name="Adriana R."/>
            <person name="Vieira A."/>
            <person name="Brugerolle De Fraissinette N."/>
            <person name="Rezende De Castro R."/>
            <person name="Schneider M.P."/>
            <person name="Vasconcelos V."/>
            <person name="Leao P.N."/>
        </authorList>
    </citation>
    <scope>NUCLEOTIDE SEQUENCE</scope>
    <source>
        <strain evidence="9">LEGE 07310</strain>
    </source>
</reference>
<evidence type="ECO:0000256" key="7">
    <source>
        <dbReference type="SAM" id="Phobius"/>
    </source>
</evidence>
<comment type="similarity">
    <text evidence="2">Belongs to the DedA family.</text>
</comment>